<dbReference type="Gene3D" id="3.40.50.1000">
    <property type="entry name" value="HAD superfamily/HAD-like"/>
    <property type="match status" value="1"/>
</dbReference>
<dbReference type="EMBL" id="PCTD01000027">
    <property type="protein sequence ID" value="PIP64768.1"/>
    <property type="molecule type" value="Genomic_DNA"/>
</dbReference>
<sequence length="216" mass="25238">MFYMRKQIIIFDFDGTIANTLPVIKQIIIRLAYSFGFKTPTEDQMDQYRSKQYKKIIKELQIPLYKIPFLLQAGRNEMSNSIHHTNIFPGIKECIQRLINNKLTVGILTSNSKINVEIFLKKHHIPIKIIHNELNLFGKDKALDRLIKQYKWDKNQVIYIGDEVRDIEACHTVGIDVIAVSWGFNQKELLEKFNPTVIVKHPNDIYKYLSKPSCST</sequence>
<dbReference type="GO" id="GO:0008967">
    <property type="term" value="F:phosphoglycolate phosphatase activity"/>
    <property type="evidence" value="ECO:0007669"/>
    <property type="project" value="TreeGrafter"/>
</dbReference>
<dbReference type="AlphaFoldDB" id="A0A2H0C624"/>
<dbReference type="SFLD" id="SFLDS00003">
    <property type="entry name" value="Haloacid_Dehalogenase"/>
    <property type="match status" value="1"/>
</dbReference>
<dbReference type="SUPFAM" id="SSF56784">
    <property type="entry name" value="HAD-like"/>
    <property type="match status" value="1"/>
</dbReference>
<dbReference type="InterPro" id="IPR023198">
    <property type="entry name" value="PGP-like_dom2"/>
</dbReference>
<organism evidence="1 2">
    <name type="scientific">Candidatus Roizmanbacteria bacterium CG22_combo_CG10-13_8_21_14_all_33_16</name>
    <dbReference type="NCBI Taxonomy" id="1974859"/>
    <lineage>
        <taxon>Bacteria</taxon>
        <taxon>Candidatus Roizmaniibacteriota</taxon>
    </lineage>
</organism>
<name>A0A2H0C624_9BACT</name>
<reference evidence="1 2" key="1">
    <citation type="submission" date="2017-09" db="EMBL/GenBank/DDBJ databases">
        <title>Depth-based differentiation of microbial function through sediment-hosted aquifers and enrichment of novel symbionts in the deep terrestrial subsurface.</title>
        <authorList>
            <person name="Probst A.J."/>
            <person name="Ladd B."/>
            <person name="Jarett J.K."/>
            <person name="Geller-Mcgrath D.E."/>
            <person name="Sieber C.M."/>
            <person name="Emerson J.B."/>
            <person name="Anantharaman K."/>
            <person name="Thomas B.C."/>
            <person name="Malmstrom R."/>
            <person name="Stieglmeier M."/>
            <person name="Klingl A."/>
            <person name="Woyke T."/>
            <person name="Ryan C.M."/>
            <person name="Banfield J.F."/>
        </authorList>
    </citation>
    <scope>NUCLEOTIDE SEQUENCE [LARGE SCALE GENOMIC DNA]</scope>
    <source>
        <strain evidence="1">CG22_combo_CG10-13_8_21_14_all_33_16</strain>
    </source>
</reference>
<protein>
    <submittedName>
        <fullName evidence="1">Carotenoid oxygenase</fullName>
    </submittedName>
</protein>
<dbReference type="InterPro" id="IPR036412">
    <property type="entry name" value="HAD-like_sf"/>
</dbReference>
<dbReference type="InterPro" id="IPR050155">
    <property type="entry name" value="HAD-like_hydrolase_sf"/>
</dbReference>
<dbReference type="InterPro" id="IPR023214">
    <property type="entry name" value="HAD_sf"/>
</dbReference>
<dbReference type="GO" id="GO:0006281">
    <property type="term" value="P:DNA repair"/>
    <property type="evidence" value="ECO:0007669"/>
    <property type="project" value="TreeGrafter"/>
</dbReference>
<gene>
    <name evidence="1" type="ORF">COW96_00745</name>
</gene>
<dbReference type="GO" id="GO:0005829">
    <property type="term" value="C:cytosol"/>
    <property type="evidence" value="ECO:0007669"/>
    <property type="project" value="TreeGrafter"/>
</dbReference>
<dbReference type="Gene3D" id="1.10.150.240">
    <property type="entry name" value="Putative phosphatase, domain 2"/>
    <property type="match status" value="1"/>
</dbReference>
<evidence type="ECO:0000313" key="2">
    <source>
        <dbReference type="Proteomes" id="UP000230802"/>
    </source>
</evidence>
<evidence type="ECO:0000313" key="1">
    <source>
        <dbReference type="EMBL" id="PIP64768.1"/>
    </source>
</evidence>
<accession>A0A2H0C624</accession>
<dbReference type="SFLD" id="SFLDG01129">
    <property type="entry name" value="C1.5:_HAD__Beta-PGM__Phosphata"/>
    <property type="match status" value="1"/>
</dbReference>
<comment type="caution">
    <text evidence="1">The sequence shown here is derived from an EMBL/GenBank/DDBJ whole genome shotgun (WGS) entry which is preliminary data.</text>
</comment>
<proteinExistence type="predicted"/>
<dbReference type="PANTHER" id="PTHR43434:SF13">
    <property type="entry name" value="PHOSPHOGLYCOLATE PHOSPHATASE"/>
    <property type="match status" value="1"/>
</dbReference>
<dbReference type="InterPro" id="IPR041492">
    <property type="entry name" value="HAD_2"/>
</dbReference>
<dbReference type="PANTHER" id="PTHR43434">
    <property type="entry name" value="PHOSPHOGLYCOLATE PHOSPHATASE"/>
    <property type="match status" value="1"/>
</dbReference>
<dbReference type="Pfam" id="PF13419">
    <property type="entry name" value="HAD_2"/>
    <property type="match status" value="1"/>
</dbReference>
<dbReference type="Proteomes" id="UP000230802">
    <property type="component" value="Unassembled WGS sequence"/>
</dbReference>